<proteinExistence type="predicted"/>
<evidence type="ECO:0000313" key="2">
    <source>
        <dbReference type="Proteomes" id="UP000499080"/>
    </source>
</evidence>
<evidence type="ECO:0000313" key="1">
    <source>
        <dbReference type="EMBL" id="GBM18788.1"/>
    </source>
</evidence>
<dbReference type="Proteomes" id="UP000499080">
    <property type="component" value="Unassembled WGS sequence"/>
</dbReference>
<keyword evidence="2" id="KW-1185">Reference proteome</keyword>
<accession>A0A4Y2DSI7</accession>
<sequence>MHTLTKFLVHTANVQCVRPWSPGTHPSGNPVPSRRSKACFRRCPSQQKRCVPAVLAALLALGVHKNVLHITPQEEITWREVCRPGGPWEQRNIIQTSTPYPVMWQFFVQKVADNCAPVRWCPIDLESWGVYVSSVFIGSIPLNIQCFETL</sequence>
<name>A0A4Y2DSI7_ARAVE</name>
<organism evidence="1 2">
    <name type="scientific">Araneus ventricosus</name>
    <name type="common">Orbweaver spider</name>
    <name type="synonym">Epeira ventricosa</name>
    <dbReference type="NCBI Taxonomy" id="182803"/>
    <lineage>
        <taxon>Eukaryota</taxon>
        <taxon>Metazoa</taxon>
        <taxon>Ecdysozoa</taxon>
        <taxon>Arthropoda</taxon>
        <taxon>Chelicerata</taxon>
        <taxon>Arachnida</taxon>
        <taxon>Araneae</taxon>
        <taxon>Araneomorphae</taxon>
        <taxon>Entelegynae</taxon>
        <taxon>Araneoidea</taxon>
        <taxon>Araneidae</taxon>
        <taxon>Araneus</taxon>
    </lineage>
</organism>
<dbReference type="EMBL" id="BGPR01000411">
    <property type="protein sequence ID" value="GBM18788.1"/>
    <property type="molecule type" value="Genomic_DNA"/>
</dbReference>
<comment type="caution">
    <text evidence="1">The sequence shown here is derived from an EMBL/GenBank/DDBJ whole genome shotgun (WGS) entry which is preliminary data.</text>
</comment>
<gene>
    <name evidence="1" type="ORF">AVEN_30194_1</name>
</gene>
<dbReference type="AlphaFoldDB" id="A0A4Y2DSI7"/>
<reference evidence="1 2" key="1">
    <citation type="journal article" date="2019" name="Sci. Rep.">
        <title>Orb-weaving spider Araneus ventricosus genome elucidates the spidroin gene catalogue.</title>
        <authorList>
            <person name="Kono N."/>
            <person name="Nakamura H."/>
            <person name="Ohtoshi R."/>
            <person name="Moran D.A.P."/>
            <person name="Shinohara A."/>
            <person name="Yoshida Y."/>
            <person name="Fujiwara M."/>
            <person name="Mori M."/>
            <person name="Tomita M."/>
            <person name="Arakawa K."/>
        </authorList>
    </citation>
    <scope>NUCLEOTIDE SEQUENCE [LARGE SCALE GENOMIC DNA]</scope>
</reference>
<protein>
    <submittedName>
        <fullName evidence="1">Uncharacterized protein</fullName>
    </submittedName>
</protein>